<organism evidence="20 21">
    <name type="scientific">Elysia marginata</name>
    <dbReference type="NCBI Taxonomy" id="1093978"/>
    <lineage>
        <taxon>Eukaryota</taxon>
        <taxon>Metazoa</taxon>
        <taxon>Spiralia</taxon>
        <taxon>Lophotrochozoa</taxon>
        <taxon>Mollusca</taxon>
        <taxon>Gastropoda</taxon>
        <taxon>Heterobranchia</taxon>
        <taxon>Euthyneura</taxon>
        <taxon>Panpulmonata</taxon>
        <taxon>Sacoglossa</taxon>
        <taxon>Placobranchoidea</taxon>
        <taxon>Plakobranchidae</taxon>
        <taxon>Elysia</taxon>
    </lineage>
</organism>
<evidence type="ECO:0000313" key="20">
    <source>
        <dbReference type="EMBL" id="GFR97714.1"/>
    </source>
</evidence>
<keyword evidence="21" id="KW-1185">Reference proteome</keyword>
<proteinExistence type="inferred from homology"/>
<dbReference type="EMBL" id="BMAT01012709">
    <property type="protein sequence ID" value="GFR97714.1"/>
    <property type="molecule type" value="Genomic_DNA"/>
</dbReference>
<keyword evidence="8" id="KW-0720">Serine protease</keyword>
<evidence type="ECO:0000256" key="12">
    <source>
        <dbReference type="ARBA" id="ARBA00023180"/>
    </source>
</evidence>
<comment type="subunit">
    <text evidence="15">Oligomer of disulfide-linked homodimers.</text>
</comment>
<keyword evidence="7" id="KW-0378">Hydrolase</keyword>
<keyword evidence="9" id="KW-0862">Zinc</keyword>
<dbReference type="PROSITE" id="PS00022">
    <property type="entry name" value="EGF_1"/>
    <property type="match status" value="2"/>
</dbReference>
<accession>A0AAV4HJA4</accession>
<keyword evidence="4" id="KW-0272">Extracellular matrix</keyword>
<dbReference type="GO" id="GO:0006508">
    <property type="term" value="P:proteolysis"/>
    <property type="evidence" value="ECO:0007669"/>
    <property type="project" value="UniProtKB-KW"/>
</dbReference>
<keyword evidence="6" id="KW-0479">Metal-binding</keyword>
<dbReference type="GO" id="GO:0046872">
    <property type="term" value="F:metal ion binding"/>
    <property type="evidence" value="ECO:0007669"/>
    <property type="project" value="UniProtKB-KW"/>
</dbReference>
<dbReference type="GO" id="GO:0007417">
    <property type="term" value="P:central nervous system development"/>
    <property type="evidence" value="ECO:0007669"/>
    <property type="project" value="InterPro"/>
</dbReference>
<evidence type="ECO:0000256" key="1">
    <source>
        <dbReference type="ARBA" id="ARBA00004498"/>
    </source>
</evidence>
<dbReference type="FunFam" id="2.10.25.10:FF:000001">
    <property type="entry name" value="Tenascin C"/>
    <property type="match status" value="1"/>
</dbReference>
<feature type="region of interest" description="Disordered" evidence="17">
    <location>
        <begin position="1"/>
        <end position="50"/>
    </location>
</feature>
<evidence type="ECO:0000256" key="2">
    <source>
        <dbReference type="ARBA" id="ARBA00022473"/>
    </source>
</evidence>
<feature type="compositionally biased region" description="Acidic residues" evidence="17">
    <location>
        <begin position="7"/>
        <end position="50"/>
    </location>
</feature>
<evidence type="ECO:0000259" key="19">
    <source>
        <dbReference type="PROSITE" id="PS01186"/>
    </source>
</evidence>
<evidence type="ECO:0000256" key="16">
    <source>
        <dbReference type="ARBA" id="ARBA00046064"/>
    </source>
</evidence>
<dbReference type="PROSITE" id="PS01186">
    <property type="entry name" value="EGF_2"/>
    <property type="match status" value="3"/>
</dbReference>
<comment type="caution">
    <text evidence="20">The sequence shown here is derived from an EMBL/GenBank/DDBJ whole genome shotgun (WGS) entry which is preliminary data.</text>
</comment>
<keyword evidence="5" id="KW-0645">Protease</keyword>
<evidence type="ECO:0000256" key="10">
    <source>
        <dbReference type="ARBA" id="ARBA00022837"/>
    </source>
</evidence>
<dbReference type="GO" id="GO:0008236">
    <property type="term" value="F:serine-type peptidase activity"/>
    <property type="evidence" value="ECO:0007669"/>
    <property type="project" value="UniProtKB-KW"/>
</dbReference>
<evidence type="ECO:0000256" key="13">
    <source>
        <dbReference type="ARBA" id="ARBA00023773"/>
    </source>
</evidence>
<dbReference type="FunFam" id="2.60.120.260:FF:000003">
    <property type="entry name" value="Reelin"/>
    <property type="match status" value="2"/>
</dbReference>
<dbReference type="InterPro" id="IPR049419">
    <property type="entry name" value="Reelin_subrepeat-B"/>
</dbReference>
<comment type="similarity">
    <text evidence="13">Belongs to the reelin family.</text>
</comment>
<evidence type="ECO:0000256" key="14">
    <source>
        <dbReference type="ARBA" id="ARBA00023900"/>
    </source>
</evidence>
<dbReference type="Pfam" id="PF21471">
    <property type="entry name" value="Reelin_subrepeat-B"/>
    <property type="match status" value="7"/>
</dbReference>
<gene>
    <name evidence="20" type="ORF">ElyMa_006331200</name>
</gene>
<keyword evidence="12" id="KW-0325">Glycoprotein</keyword>
<dbReference type="SMART" id="SM00181">
    <property type="entry name" value="EGF"/>
    <property type="match status" value="3"/>
</dbReference>
<dbReference type="GO" id="GO:0007155">
    <property type="term" value="P:cell adhesion"/>
    <property type="evidence" value="ECO:0007669"/>
    <property type="project" value="UniProtKB-KW"/>
</dbReference>
<dbReference type="GO" id="GO:0070325">
    <property type="term" value="F:lipoprotein particle receptor binding"/>
    <property type="evidence" value="ECO:0007669"/>
    <property type="project" value="InterPro"/>
</dbReference>
<evidence type="ECO:0000256" key="9">
    <source>
        <dbReference type="ARBA" id="ARBA00022833"/>
    </source>
</evidence>
<feature type="domain" description="EGF-like" evidence="19">
    <location>
        <begin position="655"/>
        <end position="666"/>
    </location>
</feature>
<feature type="domain" description="EGF-like" evidence="18 19">
    <location>
        <begin position="275"/>
        <end position="286"/>
    </location>
</feature>
<evidence type="ECO:0000256" key="5">
    <source>
        <dbReference type="ARBA" id="ARBA00022670"/>
    </source>
</evidence>
<dbReference type="InterPro" id="IPR036278">
    <property type="entry name" value="Sialidase_sf"/>
</dbReference>
<keyword evidence="11" id="KW-0130">Cell adhesion</keyword>
<keyword evidence="10" id="KW-0106">Calcium</keyword>
<evidence type="ECO:0000256" key="4">
    <source>
        <dbReference type="ARBA" id="ARBA00022530"/>
    </source>
</evidence>
<dbReference type="Pfam" id="PF23106">
    <property type="entry name" value="EGF_Teneurin"/>
    <property type="match status" value="2"/>
</dbReference>
<dbReference type="PANTHER" id="PTHR11841:SF1">
    <property type="entry name" value="REELIN"/>
    <property type="match status" value="1"/>
</dbReference>
<evidence type="ECO:0000256" key="3">
    <source>
        <dbReference type="ARBA" id="ARBA00022525"/>
    </source>
</evidence>
<comment type="subcellular location">
    <subcellularLocation>
        <location evidence="1">Secreted</location>
        <location evidence="1">Extracellular space</location>
        <location evidence="1">Extracellular matrix</location>
    </subcellularLocation>
</comment>
<evidence type="ECO:0000313" key="21">
    <source>
        <dbReference type="Proteomes" id="UP000762676"/>
    </source>
</evidence>
<protein>
    <recommendedName>
        <fullName evidence="14">Reelin</fullName>
    </recommendedName>
</protein>
<evidence type="ECO:0000259" key="18">
    <source>
        <dbReference type="PROSITE" id="PS00022"/>
    </source>
</evidence>
<evidence type="ECO:0000256" key="11">
    <source>
        <dbReference type="ARBA" id="ARBA00022889"/>
    </source>
</evidence>
<dbReference type="PANTHER" id="PTHR11841">
    <property type="entry name" value="REELIN"/>
    <property type="match status" value="1"/>
</dbReference>
<feature type="domain" description="EGF-like" evidence="18 19">
    <location>
        <begin position="1033"/>
        <end position="1044"/>
    </location>
</feature>
<keyword evidence="2" id="KW-0217">Developmental protein</keyword>
<dbReference type="SUPFAM" id="SSF50939">
    <property type="entry name" value="Sialidases"/>
    <property type="match status" value="2"/>
</dbReference>
<sequence>MTKNGDVDDDNDDDDDDDDDDGDDDDGHGGDDDDDGDDDNDDVDDDKDEDGAIDYHVVEIVTGPDCAPSGEPPQGMLDRFDNQNMPLMEFWQTVRAGALGRGCGIVDLGNSLYFGGDGTREAKTLQLNVTEKTILELSIKIGSERTTATCRPPNSRDEAVIVDFTTDNGINWQVLKVIEPSFEEVMAATVLVDLPPGARTERTIFRFWQPLGLGGYVILKAIDRPLYPKSQKTRFRWLRPGEADPSPIWAIDNVYLGSDCPWLCSGHGSCHKGKCVCDPGFGGDFCVSSTPKPMTLRDNFNSLEAKPSVWGELFGGRNSQTCGALVTDKALTFNEDGRRVAVTRDMDSTAVTHIEFHFRYGCADHTVPWPREHSVLLQYSTTGGIHWKLVREIHFSNTSQPKFYSIALPTGAQDNATRFRFWQASNAGKSSSVWSVDNLYIGPMATRLPSVFDVFQADAPQNDQPGDPMVWTFVNNGQVEEFCDTHRRSDQILPMGDNSALVFRRYEQGEISAITTDLDLSPRSVLQFEINVGCGAAPTSKYPVRLEYSTDGGSSWDLVGSNCVEDAVSASVASSCRESTLPSTVYYAGESSYWRRIIIPLSHIRVCGPVRFRWFQGHIADTDFGPEWAIDNVYIGQACMDHCRGHGYCLGGTMCHCDEGYIAPLCVPDTPLPAFLKEDFDSSTQSDVQLGTPLGSPLALTGSTTSHGLDEKIWHLWSSGHVTSRHQCGNIFTGPNFVQDKEGRRALTTAPIDLSIANSIQFHIRLGCNTSVHQNTPPVYLQYSTNGGIYWTTIEQFEFSESQPDPRYIAVHIPDGARTKATQIRWFQPSLAGQHTEDWALDQIFIGGNMNGGPYLQDDWRTPSATTWLEQPGARLDNVCGSDELAWHFTEKEKARFASTADVKVMQGSFLQFDLSMGCDESKVKDQECFELSLQYSLDLGISWHLLTPACLPSMPECGHFHQRSTFTSDAYTGWHTVNVPIPQPAWSSQTRFRLYQAPGYTDGQSWAVRRLYVGWECPNLCRGHGHCLRSQCRCDEGWSGADCSQPEKPLPVMLVEDFLPGDNSSQWARVVGGSIEKPCRPVASGDALHFKGPCSRLLETQPLDVTSDTFIQFDFLYGCLAPPTRRDEGVLVEFSTNGGVMWSHLTEMYFNLYRTSTFVNLPIPDEAKSSGGTKIRWRQPQHDGENTADWLVDNIRVHGDPVNPDRVALNFTTGLDFMNLITADGVKVGEYCGRESVAVVTTPPLETSTLTTREVKITDKHVLHFSLNVGCGKPWDANLSPVEISFSTDHGISWTDLVSTCQDQTTCDRFSTIGYVHHHGTHDTWRRMTIPLKGLPVSK</sequence>
<dbReference type="InterPro" id="IPR000742">
    <property type="entry name" value="EGF"/>
</dbReference>
<reference evidence="20 21" key="1">
    <citation type="journal article" date="2021" name="Elife">
        <title>Chloroplast acquisition without the gene transfer in kleptoplastic sea slugs, Plakobranchus ocellatus.</title>
        <authorList>
            <person name="Maeda T."/>
            <person name="Takahashi S."/>
            <person name="Yoshida T."/>
            <person name="Shimamura S."/>
            <person name="Takaki Y."/>
            <person name="Nagai Y."/>
            <person name="Toyoda A."/>
            <person name="Suzuki Y."/>
            <person name="Arimoto A."/>
            <person name="Ishii H."/>
            <person name="Satoh N."/>
            <person name="Nishiyama T."/>
            <person name="Hasebe M."/>
            <person name="Maruyama T."/>
            <person name="Minagawa J."/>
            <person name="Obokata J."/>
            <person name="Shigenobu S."/>
        </authorList>
    </citation>
    <scope>NUCLEOTIDE SEQUENCE [LARGE SCALE GENOMIC DNA]</scope>
</reference>
<evidence type="ECO:0000256" key="6">
    <source>
        <dbReference type="ARBA" id="ARBA00022723"/>
    </source>
</evidence>
<comment type="function">
    <text evidence="16">Extracellular matrix serine protease secreted by pioneer neurons that plays a role in layering of neurons in the cerebral cortex and cerebellum by coordinating cell positioning during neurodevelopment. Regulates microtubule function in neurons and neuronal migration. Binding to the extracellular domains of lipoprotein receptors VLDLR and LRP8/APOER2 induces tyrosine phosphorylation of DAB1 and modulation of TAU phosphorylation. Affects migration of sympathetic preganglionic neurons in the spinal cord, where it seems to act as a barrier to neuronal migration. Enzymatic activity is important for the modulation of cell adhesion.</text>
</comment>
<evidence type="ECO:0000256" key="17">
    <source>
        <dbReference type="SAM" id="MobiDB-lite"/>
    </source>
</evidence>
<name>A0AAV4HJA4_9GAST</name>
<keyword evidence="3" id="KW-0964">Secreted</keyword>
<dbReference type="GO" id="GO:0001764">
    <property type="term" value="P:neuron migration"/>
    <property type="evidence" value="ECO:0007669"/>
    <property type="project" value="InterPro"/>
</dbReference>
<evidence type="ECO:0000256" key="7">
    <source>
        <dbReference type="ARBA" id="ARBA00022801"/>
    </source>
</evidence>
<evidence type="ECO:0000256" key="8">
    <source>
        <dbReference type="ARBA" id="ARBA00022825"/>
    </source>
</evidence>
<dbReference type="Proteomes" id="UP000762676">
    <property type="component" value="Unassembled WGS sequence"/>
</dbReference>
<dbReference type="InterPro" id="IPR034968">
    <property type="entry name" value="Reelin"/>
</dbReference>
<evidence type="ECO:0000256" key="15">
    <source>
        <dbReference type="ARBA" id="ARBA00044961"/>
    </source>
</evidence>
<dbReference type="Gene3D" id="2.60.120.260">
    <property type="entry name" value="Galactose-binding domain-like"/>
    <property type="match status" value="8"/>
</dbReference>